<feature type="chain" id="PRO_5018087458" evidence="1">
    <location>
        <begin position="28"/>
        <end position="191"/>
    </location>
</feature>
<keyword evidence="3" id="KW-1185">Reference proteome</keyword>
<dbReference type="Proteomes" id="UP000281738">
    <property type="component" value="Unassembled WGS sequence"/>
</dbReference>
<proteinExistence type="predicted"/>
<dbReference type="EMBL" id="RKHO01000001">
    <property type="protein sequence ID" value="ROR90241.1"/>
    <property type="molecule type" value="Genomic_DNA"/>
</dbReference>
<protein>
    <submittedName>
        <fullName evidence="2">Uncharacterized protein</fullName>
    </submittedName>
</protein>
<evidence type="ECO:0000313" key="2">
    <source>
        <dbReference type="EMBL" id="ROR90241.1"/>
    </source>
</evidence>
<accession>A0A3N2CRT3</accession>
<name>A0A3N2CRT3_9ACTN</name>
<comment type="caution">
    <text evidence="2">The sequence shown here is derived from an EMBL/GenBank/DDBJ whole genome shotgun (WGS) entry which is preliminary data.</text>
</comment>
<keyword evidence="1" id="KW-0732">Signal</keyword>
<gene>
    <name evidence="2" type="ORF">EDD33_1077</name>
</gene>
<dbReference type="AlphaFoldDB" id="A0A3N2CRT3"/>
<evidence type="ECO:0000313" key="3">
    <source>
        <dbReference type="Proteomes" id="UP000281738"/>
    </source>
</evidence>
<evidence type="ECO:0000256" key="1">
    <source>
        <dbReference type="SAM" id="SignalP"/>
    </source>
</evidence>
<sequence>MRRSQAVAAAGCTAVLLVGAAPGIAHAAPPVDPVDHYVGTDSFDTTDCGLNLHSEVSYSGMSFIKPAPGSQEAFLVHDRYRFTEEITLASDPDGPSVTTRGSGTFVETTATLLDPARPTIYQFTTVDAGTFRLHAADGGQLVTSNGVYKATNIQDTLGDKAPGSQLIEEVTGDFHGNESGEFCDAVTAELT</sequence>
<reference evidence="2 3" key="1">
    <citation type="submission" date="2018-11" db="EMBL/GenBank/DDBJ databases">
        <title>Sequencing the genomes of 1000 actinobacteria strains.</title>
        <authorList>
            <person name="Klenk H.-P."/>
        </authorList>
    </citation>
    <scope>NUCLEOTIDE SEQUENCE [LARGE SCALE GENOMIC DNA]</scope>
    <source>
        <strain evidence="2 3">DSM 12652</strain>
    </source>
</reference>
<feature type="signal peptide" evidence="1">
    <location>
        <begin position="1"/>
        <end position="27"/>
    </location>
</feature>
<organism evidence="2 3">
    <name type="scientific">Nocardioides aurantiacus</name>
    <dbReference type="NCBI Taxonomy" id="86796"/>
    <lineage>
        <taxon>Bacteria</taxon>
        <taxon>Bacillati</taxon>
        <taxon>Actinomycetota</taxon>
        <taxon>Actinomycetes</taxon>
        <taxon>Propionibacteriales</taxon>
        <taxon>Nocardioidaceae</taxon>
        <taxon>Nocardioides</taxon>
    </lineage>
</organism>